<reference evidence="2 3" key="1">
    <citation type="submission" date="2014-04" db="EMBL/GenBank/DDBJ databases">
        <authorList>
            <consortium name="DOE Joint Genome Institute"/>
            <person name="Kuo A."/>
            <person name="Tarkka M."/>
            <person name="Buscot F."/>
            <person name="Kohler A."/>
            <person name="Nagy L.G."/>
            <person name="Floudas D."/>
            <person name="Copeland A."/>
            <person name="Barry K.W."/>
            <person name="Cichocki N."/>
            <person name="Veneault-Fourrey C."/>
            <person name="LaButti K."/>
            <person name="Lindquist E.A."/>
            <person name="Lipzen A."/>
            <person name="Lundell T."/>
            <person name="Morin E."/>
            <person name="Murat C."/>
            <person name="Sun H."/>
            <person name="Tunlid A."/>
            <person name="Henrissat B."/>
            <person name="Grigoriev I.V."/>
            <person name="Hibbett D.S."/>
            <person name="Martin F."/>
            <person name="Nordberg H.P."/>
            <person name="Cantor M.N."/>
            <person name="Hua S.X."/>
        </authorList>
    </citation>
    <scope>NUCLEOTIDE SEQUENCE [LARGE SCALE GENOMIC DNA]</scope>
    <source>
        <strain evidence="2 3">F 1598</strain>
    </source>
</reference>
<name>A0A0C3F2S5_PILCF</name>
<evidence type="ECO:0000313" key="3">
    <source>
        <dbReference type="Proteomes" id="UP000054166"/>
    </source>
</evidence>
<feature type="compositionally biased region" description="Low complexity" evidence="1">
    <location>
        <begin position="204"/>
        <end position="220"/>
    </location>
</feature>
<reference evidence="3" key="2">
    <citation type="submission" date="2015-01" db="EMBL/GenBank/DDBJ databases">
        <title>Evolutionary Origins and Diversification of the Mycorrhizal Mutualists.</title>
        <authorList>
            <consortium name="DOE Joint Genome Institute"/>
            <consortium name="Mycorrhizal Genomics Consortium"/>
            <person name="Kohler A."/>
            <person name="Kuo A."/>
            <person name="Nagy L.G."/>
            <person name="Floudas D."/>
            <person name="Copeland A."/>
            <person name="Barry K.W."/>
            <person name="Cichocki N."/>
            <person name="Veneault-Fourrey C."/>
            <person name="LaButti K."/>
            <person name="Lindquist E.A."/>
            <person name="Lipzen A."/>
            <person name="Lundell T."/>
            <person name="Morin E."/>
            <person name="Murat C."/>
            <person name="Riley R."/>
            <person name="Ohm R."/>
            <person name="Sun H."/>
            <person name="Tunlid A."/>
            <person name="Henrissat B."/>
            <person name="Grigoriev I.V."/>
            <person name="Hibbett D.S."/>
            <person name="Martin F."/>
        </authorList>
    </citation>
    <scope>NUCLEOTIDE SEQUENCE [LARGE SCALE GENOMIC DNA]</scope>
    <source>
        <strain evidence="3">F 1598</strain>
    </source>
</reference>
<keyword evidence="3" id="KW-1185">Reference proteome</keyword>
<dbReference type="InParanoid" id="A0A0C3F2S5"/>
<protein>
    <submittedName>
        <fullName evidence="2">Uncharacterized protein</fullName>
    </submittedName>
</protein>
<dbReference type="EMBL" id="KN833062">
    <property type="protein sequence ID" value="KIM74379.1"/>
    <property type="molecule type" value="Genomic_DNA"/>
</dbReference>
<feature type="region of interest" description="Disordered" evidence="1">
    <location>
        <begin position="168"/>
        <end position="272"/>
    </location>
</feature>
<gene>
    <name evidence="2" type="ORF">PILCRDRAFT_14524</name>
</gene>
<feature type="compositionally biased region" description="Polar residues" evidence="1">
    <location>
        <begin position="169"/>
        <end position="183"/>
    </location>
</feature>
<evidence type="ECO:0000313" key="2">
    <source>
        <dbReference type="EMBL" id="KIM74379.1"/>
    </source>
</evidence>
<dbReference type="AlphaFoldDB" id="A0A0C3F2S5"/>
<proteinExistence type="predicted"/>
<dbReference type="HOGENOM" id="CLU_931008_0_0_1"/>
<organism evidence="2 3">
    <name type="scientific">Piloderma croceum (strain F 1598)</name>
    <dbReference type="NCBI Taxonomy" id="765440"/>
    <lineage>
        <taxon>Eukaryota</taxon>
        <taxon>Fungi</taxon>
        <taxon>Dikarya</taxon>
        <taxon>Basidiomycota</taxon>
        <taxon>Agaricomycotina</taxon>
        <taxon>Agaricomycetes</taxon>
        <taxon>Agaricomycetidae</taxon>
        <taxon>Atheliales</taxon>
        <taxon>Atheliaceae</taxon>
        <taxon>Piloderma</taxon>
    </lineage>
</organism>
<sequence length="366" mass="39179">MSESEQTQRWFLFHPQQIDSRYQAQAGSATPLSLRSFFSAEMARLSAGCSSDGFGMSSANTKFHAAWQSDAKIRAQTRAHGLHIVADIIEALDRTTAMGSVTFHIHAERTASAPIANNVTMFASTNLYNNPTAVVALMDMKDIFTDRVAVAFADNWLTRTVNAGYLSANVLSPPSSPINTSRSSQRRYPASAAHSSGAGRDRTSSPTLSSGSTVTSLTESAITRHAEEFMPSTPKQRSRRSVGQASLSTSHTSHDAQAQPFTTLPGPSLGGNTITHLPTLTLSSTVTLSSSTATLGGISAITGSRLSSDVEEFMGAINKGSNEDREALREIYHFTGRALWVNVVRVKFSLAEGTAKALVGLMMQTL</sequence>
<evidence type="ECO:0000256" key="1">
    <source>
        <dbReference type="SAM" id="MobiDB-lite"/>
    </source>
</evidence>
<accession>A0A0C3F2S5</accession>
<dbReference type="Proteomes" id="UP000054166">
    <property type="component" value="Unassembled WGS sequence"/>
</dbReference>
<feature type="compositionally biased region" description="Polar residues" evidence="1">
    <location>
        <begin position="241"/>
        <end position="262"/>
    </location>
</feature>